<proteinExistence type="predicted"/>
<gene>
    <name evidence="2" type="ordered locus">Acid345_4741</name>
</gene>
<dbReference type="CDD" id="cd02440">
    <property type="entry name" value="AdoMet_MTases"/>
    <property type="match status" value="1"/>
</dbReference>
<evidence type="ECO:0000259" key="1">
    <source>
        <dbReference type="Pfam" id="PF13649"/>
    </source>
</evidence>
<dbReference type="KEGG" id="aba:Acid345_4741"/>
<dbReference type="RefSeq" id="WP_011525536.1">
    <property type="nucleotide sequence ID" value="NC_008009.1"/>
</dbReference>
<dbReference type="Gene3D" id="3.40.50.150">
    <property type="entry name" value="Vaccinia Virus protein VP39"/>
    <property type="match status" value="1"/>
</dbReference>
<feature type="domain" description="Methyltransferase" evidence="1">
    <location>
        <begin position="106"/>
        <end position="193"/>
    </location>
</feature>
<organism evidence="2 3">
    <name type="scientific">Koribacter versatilis (strain Ellin345)</name>
    <dbReference type="NCBI Taxonomy" id="204669"/>
    <lineage>
        <taxon>Bacteria</taxon>
        <taxon>Pseudomonadati</taxon>
        <taxon>Acidobacteriota</taxon>
        <taxon>Terriglobia</taxon>
        <taxon>Terriglobales</taxon>
        <taxon>Candidatus Korobacteraceae</taxon>
        <taxon>Candidatus Korobacter</taxon>
    </lineage>
</organism>
<keyword evidence="3" id="KW-1185">Reference proteome</keyword>
<dbReference type="InterPro" id="IPR041698">
    <property type="entry name" value="Methyltransf_25"/>
</dbReference>
<sequence length="305" mass="34373">MRTTDPEVSDVILDIDPQTMTRRPVSKQAAIAAFLASGNHSAARVVQRIPERDGALDPDYVDRLLVRVHTEMQWLAEEFQHGRRLRELIGPMLRVLRERRPPPYRVVDVGCGTGFAIRWLAARGDFGPDVELIGADFNPELIAEARRLASAENLPCRFVLADAFRLPEPGHIFVTTGVVHHFRGDALRSFFAQHEQPESQAFFHFDFQPGPLAPIGSRFWHWLRMRTALARHDGVLSAVRAYTASELTSAARAGTSNFLIGMYGQKIWSTPLPRVFHTLVGFRPELREPFLHALGVRAGRMGELR</sequence>
<accession>Q1IHB0</accession>
<dbReference type="EMBL" id="CP000360">
    <property type="protein sequence ID" value="ABF43740.1"/>
    <property type="molecule type" value="Genomic_DNA"/>
</dbReference>
<dbReference type="Proteomes" id="UP000002432">
    <property type="component" value="Chromosome"/>
</dbReference>
<dbReference type="InterPro" id="IPR029063">
    <property type="entry name" value="SAM-dependent_MTases_sf"/>
</dbReference>
<keyword evidence="2" id="KW-0489">Methyltransferase</keyword>
<reference evidence="2 3" key="1">
    <citation type="journal article" date="2009" name="Appl. Environ. Microbiol.">
        <title>Three genomes from the phylum Acidobacteria provide insight into the lifestyles of these microorganisms in soils.</title>
        <authorList>
            <person name="Ward N.L."/>
            <person name="Challacombe J.F."/>
            <person name="Janssen P.H."/>
            <person name="Henrissat B."/>
            <person name="Coutinho P.M."/>
            <person name="Wu M."/>
            <person name="Xie G."/>
            <person name="Haft D.H."/>
            <person name="Sait M."/>
            <person name="Badger J."/>
            <person name="Barabote R.D."/>
            <person name="Bradley B."/>
            <person name="Brettin T.S."/>
            <person name="Brinkac L.M."/>
            <person name="Bruce D."/>
            <person name="Creasy T."/>
            <person name="Daugherty S.C."/>
            <person name="Davidsen T.M."/>
            <person name="DeBoy R.T."/>
            <person name="Detter J.C."/>
            <person name="Dodson R.J."/>
            <person name="Durkin A.S."/>
            <person name="Ganapathy A."/>
            <person name="Gwinn-Giglio M."/>
            <person name="Han C.S."/>
            <person name="Khouri H."/>
            <person name="Kiss H."/>
            <person name="Kothari S.P."/>
            <person name="Madupu R."/>
            <person name="Nelson K.E."/>
            <person name="Nelson W.C."/>
            <person name="Paulsen I."/>
            <person name="Penn K."/>
            <person name="Ren Q."/>
            <person name="Rosovitz M.J."/>
            <person name="Selengut J.D."/>
            <person name="Shrivastava S."/>
            <person name="Sullivan S.A."/>
            <person name="Tapia R."/>
            <person name="Thompson L.S."/>
            <person name="Watkins K.L."/>
            <person name="Yang Q."/>
            <person name="Yu C."/>
            <person name="Zafar N."/>
            <person name="Zhou L."/>
            <person name="Kuske C.R."/>
        </authorList>
    </citation>
    <scope>NUCLEOTIDE SEQUENCE [LARGE SCALE GENOMIC DNA]</scope>
    <source>
        <strain evidence="2 3">Ellin345</strain>
    </source>
</reference>
<keyword evidence="2" id="KW-0808">Transferase</keyword>
<protein>
    <submittedName>
        <fullName evidence="2">Methyltransferase type 11</fullName>
    </submittedName>
</protein>
<dbReference type="STRING" id="204669.Acid345_4741"/>
<dbReference type="HOGENOM" id="CLU_924133_0_0_0"/>
<dbReference type="OrthoDB" id="9800454at2"/>
<evidence type="ECO:0000313" key="3">
    <source>
        <dbReference type="Proteomes" id="UP000002432"/>
    </source>
</evidence>
<dbReference type="EnsemblBacteria" id="ABF43740">
    <property type="protein sequence ID" value="ABF43740"/>
    <property type="gene ID" value="Acid345_4741"/>
</dbReference>
<dbReference type="Pfam" id="PF13649">
    <property type="entry name" value="Methyltransf_25"/>
    <property type="match status" value="1"/>
</dbReference>
<dbReference type="SUPFAM" id="SSF53335">
    <property type="entry name" value="S-adenosyl-L-methionine-dependent methyltransferases"/>
    <property type="match status" value="1"/>
</dbReference>
<dbReference type="GO" id="GO:0032259">
    <property type="term" value="P:methylation"/>
    <property type="evidence" value="ECO:0007669"/>
    <property type="project" value="UniProtKB-KW"/>
</dbReference>
<dbReference type="eggNOG" id="COG2226">
    <property type="taxonomic scope" value="Bacteria"/>
</dbReference>
<evidence type="ECO:0000313" key="2">
    <source>
        <dbReference type="EMBL" id="ABF43740.1"/>
    </source>
</evidence>
<dbReference type="GO" id="GO:0008168">
    <property type="term" value="F:methyltransferase activity"/>
    <property type="evidence" value="ECO:0007669"/>
    <property type="project" value="UniProtKB-KW"/>
</dbReference>
<dbReference type="AlphaFoldDB" id="Q1IHB0"/>
<name>Q1IHB0_KORVE</name>